<protein>
    <submittedName>
        <fullName evidence="14">Interleukin-1 receptor type 1-like</fullName>
    </submittedName>
</protein>
<dbReference type="GO" id="GO:0016787">
    <property type="term" value="F:hydrolase activity"/>
    <property type="evidence" value="ECO:0007669"/>
    <property type="project" value="UniProtKB-KW"/>
</dbReference>
<reference evidence="14" key="2">
    <citation type="submission" date="2025-09" db="UniProtKB">
        <authorList>
            <consortium name="Ensembl"/>
        </authorList>
    </citation>
    <scope>IDENTIFICATION</scope>
</reference>
<dbReference type="GeneTree" id="ENSGT01090000259985"/>
<keyword evidence="4" id="KW-0732">Signal</keyword>
<keyword evidence="11" id="KW-0812">Transmembrane</keyword>
<reference evidence="14" key="1">
    <citation type="submission" date="2025-08" db="UniProtKB">
        <authorList>
            <consortium name="Ensembl"/>
        </authorList>
    </citation>
    <scope>IDENTIFICATION</scope>
</reference>
<dbReference type="InterPro" id="IPR004074">
    <property type="entry name" value="IL-1_rcpt_I/II-typ"/>
</dbReference>
<keyword evidence="15" id="KW-1185">Reference proteome</keyword>
<dbReference type="InterPro" id="IPR035897">
    <property type="entry name" value="Toll_tir_struct_dom_sf"/>
</dbReference>
<dbReference type="Pfam" id="PF13895">
    <property type="entry name" value="Ig_2"/>
    <property type="match status" value="1"/>
</dbReference>
<evidence type="ECO:0000256" key="6">
    <source>
        <dbReference type="ARBA" id="ARBA00022801"/>
    </source>
</evidence>
<dbReference type="InterPro" id="IPR003599">
    <property type="entry name" value="Ig_sub"/>
</dbReference>
<dbReference type="InterPro" id="IPR000157">
    <property type="entry name" value="TIR_dom"/>
</dbReference>
<accession>A0A3B3Q212</accession>
<dbReference type="PANTHER" id="PTHR11890">
    <property type="entry name" value="INTERLEUKIN-1 RECEPTOR FAMILY MEMBER"/>
    <property type="match status" value="1"/>
</dbReference>
<proteinExistence type="inferred from homology"/>
<evidence type="ECO:0000256" key="10">
    <source>
        <dbReference type="ARBA" id="ARBA00023319"/>
    </source>
</evidence>
<dbReference type="Pfam" id="PF01582">
    <property type="entry name" value="TIR"/>
    <property type="match status" value="1"/>
</dbReference>
<keyword evidence="10" id="KW-0393">Immunoglobulin domain</keyword>
<evidence type="ECO:0000313" key="15">
    <source>
        <dbReference type="Proteomes" id="UP000261540"/>
    </source>
</evidence>
<evidence type="ECO:0000256" key="8">
    <source>
        <dbReference type="ARBA" id="ARBA00023157"/>
    </source>
</evidence>
<evidence type="ECO:0000256" key="7">
    <source>
        <dbReference type="ARBA" id="ARBA00023027"/>
    </source>
</evidence>
<evidence type="ECO:0000313" key="14">
    <source>
        <dbReference type="Ensembl" id="ENSPKIP00000000372.1"/>
    </source>
</evidence>
<organism evidence="14 15">
    <name type="scientific">Paramormyrops kingsleyae</name>
    <dbReference type="NCBI Taxonomy" id="1676925"/>
    <lineage>
        <taxon>Eukaryota</taxon>
        <taxon>Metazoa</taxon>
        <taxon>Chordata</taxon>
        <taxon>Craniata</taxon>
        <taxon>Vertebrata</taxon>
        <taxon>Euteleostomi</taxon>
        <taxon>Actinopterygii</taxon>
        <taxon>Neopterygii</taxon>
        <taxon>Teleostei</taxon>
        <taxon>Osteoglossocephala</taxon>
        <taxon>Osteoglossomorpha</taxon>
        <taxon>Osteoglossiformes</taxon>
        <taxon>Mormyridae</taxon>
        <taxon>Paramormyrops</taxon>
    </lineage>
</organism>
<evidence type="ECO:0000256" key="9">
    <source>
        <dbReference type="ARBA" id="ARBA00023180"/>
    </source>
</evidence>
<feature type="domain" description="TIR" evidence="12">
    <location>
        <begin position="365"/>
        <end position="528"/>
    </location>
</feature>
<evidence type="ECO:0000256" key="1">
    <source>
        <dbReference type="ARBA" id="ARBA00004613"/>
    </source>
</evidence>
<keyword evidence="5" id="KW-0677">Repeat</keyword>
<keyword evidence="11" id="KW-0472">Membrane</keyword>
<feature type="transmembrane region" description="Helical" evidence="11">
    <location>
        <begin position="317"/>
        <end position="341"/>
    </location>
</feature>
<evidence type="ECO:0000259" key="13">
    <source>
        <dbReference type="PROSITE" id="PS50835"/>
    </source>
</evidence>
<keyword evidence="9" id="KW-0325">Glycoprotein</keyword>
<dbReference type="AlphaFoldDB" id="A0A3B3Q212"/>
<dbReference type="PRINTS" id="PR01536">
    <property type="entry name" value="INTRLKN1R12F"/>
</dbReference>
<dbReference type="Proteomes" id="UP000261540">
    <property type="component" value="Unplaced"/>
</dbReference>
<dbReference type="GO" id="GO:0004908">
    <property type="term" value="F:interleukin-1 receptor activity"/>
    <property type="evidence" value="ECO:0007669"/>
    <property type="project" value="InterPro"/>
</dbReference>
<feature type="domain" description="Ig-like" evidence="13">
    <location>
        <begin position="108"/>
        <end position="201"/>
    </location>
</feature>
<evidence type="ECO:0000256" key="5">
    <source>
        <dbReference type="ARBA" id="ARBA00022737"/>
    </source>
</evidence>
<dbReference type="InterPro" id="IPR013151">
    <property type="entry name" value="Immunoglobulin_dom"/>
</dbReference>
<evidence type="ECO:0000256" key="2">
    <source>
        <dbReference type="ARBA" id="ARBA00009752"/>
    </source>
</evidence>
<keyword evidence="8" id="KW-1015">Disulfide bond</keyword>
<dbReference type="PROSITE" id="PS50835">
    <property type="entry name" value="IG_LIKE"/>
    <property type="match status" value="2"/>
</dbReference>
<dbReference type="GO" id="GO:0005576">
    <property type="term" value="C:extracellular region"/>
    <property type="evidence" value="ECO:0007669"/>
    <property type="project" value="UniProtKB-SubCell"/>
</dbReference>
<dbReference type="PRINTS" id="PR01537">
    <property type="entry name" value="INTRLKN1R1F"/>
</dbReference>
<comment type="similarity">
    <text evidence="2">Belongs to the interleukin-1 receptor family.</text>
</comment>
<dbReference type="InterPro" id="IPR036179">
    <property type="entry name" value="Ig-like_dom_sf"/>
</dbReference>
<dbReference type="InterPro" id="IPR013783">
    <property type="entry name" value="Ig-like_fold"/>
</dbReference>
<evidence type="ECO:0000256" key="11">
    <source>
        <dbReference type="SAM" id="Phobius"/>
    </source>
</evidence>
<dbReference type="Gene3D" id="3.40.50.10140">
    <property type="entry name" value="Toll/interleukin-1 receptor homology (TIR) domain"/>
    <property type="match status" value="1"/>
</dbReference>
<dbReference type="InterPro" id="IPR015621">
    <property type="entry name" value="IL-1_rcpt_fam"/>
</dbReference>
<evidence type="ECO:0000256" key="3">
    <source>
        <dbReference type="ARBA" id="ARBA00022525"/>
    </source>
</evidence>
<comment type="subcellular location">
    <subcellularLocation>
        <location evidence="1">Secreted</location>
    </subcellularLocation>
</comment>
<dbReference type="PROSITE" id="PS50104">
    <property type="entry name" value="TIR"/>
    <property type="match status" value="1"/>
</dbReference>
<keyword evidence="11" id="KW-1133">Transmembrane helix</keyword>
<name>A0A3B3Q212_9TELE</name>
<evidence type="ECO:0000256" key="4">
    <source>
        <dbReference type="ARBA" id="ARBA00022729"/>
    </source>
</evidence>
<feature type="domain" description="Ig-like" evidence="13">
    <location>
        <begin position="3"/>
        <end position="102"/>
    </location>
</feature>
<dbReference type="InterPro" id="IPR007110">
    <property type="entry name" value="Ig-like_dom"/>
</dbReference>
<keyword evidence="6" id="KW-0378">Hydrolase</keyword>
<sequence>MIPWALYATEDCVDLGVKVESVFTIPGEAAMLTCHLDKNVTDSDIISWHKSNPDGQLSVDNRWVQVQKNIIWLLRSTLQDSGTYMCILRTADQCFKQAMVLSVNETRPEDCSRPYRPTQPLTTVANGLLFCPLYSYMAHLTKYSFKWYKGCEPLLNGDKYSNVNRDMLVIKNVALSDAGNYTCRMAFTLAGSAGYISETISCEWNLRPMVSEPINDTIKANPGSSFSKTCRVFVPGHGDHMVDVVWALDHLISLNLSDRVNQIPLGVENGEWLEVLLNFTEVEKEDFYNTYRCMVFNDKGLVVANFTLLPSAEPNHLLSVGLFFGSPALIFIIAVAMWRIIKIEVALLFRSSFPCLYPDPGCDGKLYDAYVAYPRSCGGAVCGGQTCRAVEEFALRILPEVLEGELGYRLFIMGRESLPGEAVADVVQQNIGKSRRLLLLYSAFSLSHPDAAESLERQLAVHAALVESTVPAILVELGELVDSTVLPKAMQYLRSRQGAVRWGRSSEEGTMDRGRASDRFWKHLRYHMPPRISQTSPPEKNFLLKI</sequence>
<dbReference type="SUPFAM" id="SSF52200">
    <property type="entry name" value="Toll/Interleukin receptor TIR domain"/>
    <property type="match status" value="1"/>
</dbReference>
<dbReference type="PANTHER" id="PTHR11890:SF3">
    <property type="entry name" value="INTERLEUKIN-1 RECEPTOR TYPE 2"/>
    <property type="match status" value="1"/>
</dbReference>
<keyword evidence="3" id="KW-0964">Secreted</keyword>
<dbReference type="Ensembl" id="ENSPKIT00000024268.1">
    <property type="protein sequence ID" value="ENSPKIP00000000372.1"/>
    <property type="gene ID" value="ENSPKIG00000018986.1"/>
</dbReference>
<dbReference type="Pfam" id="PF00047">
    <property type="entry name" value="ig"/>
    <property type="match status" value="1"/>
</dbReference>
<dbReference type="Gene3D" id="2.60.40.10">
    <property type="entry name" value="Immunoglobulins"/>
    <property type="match status" value="3"/>
</dbReference>
<keyword evidence="7" id="KW-0520">NAD</keyword>
<dbReference type="SMART" id="SM00409">
    <property type="entry name" value="IG"/>
    <property type="match status" value="3"/>
</dbReference>
<dbReference type="SUPFAM" id="SSF48726">
    <property type="entry name" value="Immunoglobulin"/>
    <property type="match status" value="3"/>
</dbReference>
<dbReference type="FunFam" id="2.60.40.10:FF:000188">
    <property type="entry name" value="Interleukin-1 receptor accessory protein-like 1"/>
    <property type="match status" value="1"/>
</dbReference>
<evidence type="ECO:0000259" key="12">
    <source>
        <dbReference type="PROSITE" id="PS50104"/>
    </source>
</evidence>
<dbReference type="SMART" id="SM00255">
    <property type="entry name" value="TIR"/>
    <property type="match status" value="1"/>
</dbReference>